<dbReference type="KEGG" id="gtm:GT3921_06195"/>
<dbReference type="RefSeq" id="WP_025949394.1">
    <property type="nucleotide sequence ID" value="NZ_CP018058.1"/>
</dbReference>
<dbReference type="AlphaFoldDB" id="A0A226QCL2"/>
<reference evidence="1 2" key="1">
    <citation type="submission" date="2017-05" db="EMBL/GenBank/DDBJ databases">
        <title>The genome sequence of Geobacillus thermocatenulatus DSM 730.</title>
        <authorList>
            <person name="Ramaloko W.T."/>
            <person name="Koen N."/>
            <person name="Polliack S."/>
            <person name="Aliyu H."/>
            <person name="Lebre P."/>
            <person name="Mohr T."/>
            <person name="Oswald F."/>
            <person name="Zwick M."/>
            <person name="Neumann A."/>
            <person name="Syldatk C."/>
            <person name="Cowan D."/>
            <person name="De Maayer P."/>
        </authorList>
    </citation>
    <scope>NUCLEOTIDE SEQUENCE [LARGE SCALE GENOMIC DNA]</scope>
    <source>
        <strain evidence="1 2">BGSC 93A1</strain>
    </source>
</reference>
<accession>A0A226QCL2</accession>
<protein>
    <submittedName>
        <fullName evidence="1">Uncharacterized protein</fullName>
    </submittedName>
</protein>
<comment type="caution">
    <text evidence="1">The sequence shown here is derived from an EMBL/GenBank/DDBJ whole genome shotgun (WGS) entry which is preliminary data.</text>
</comment>
<dbReference type="Proteomes" id="UP000198378">
    <property type="component" value="Unassembled WGS sequence"/>
</dbReference>
<sequence length="63" mass="6782">MATKAGDPLATESGGSSGLSFMYGFGASGSSLKSVFLCLQTERRALFVRQILQTLLPYYTINE</sequence>
<gene>
    <name evidence="1" type="ORF">B9L19_04950</name>
</gene>
<evidence type="ECO:0000313" key="1">
    <source>
        <dbReference type="EMBL" id="OXB89417.1"/>
    </source>
</evidence>
<name>A0A226QCL2_9BACL</name>
<evidence type="ECO:0000313" key="2">
    <source>
        <dbReference type="Proteomes" id="UP000198378"/>
    </source>
</evidence>
<keyword evidence="2" id="KW-1185">Reference proteome</keyword>
<organism evidence="1 2">
    <name type="scientific">Geobacillus thermocatenulatus</name>
    <dbReference type="NCBI Taxonomy" id="33938"/>
    <lineage>
        <taxon>Bacteria</taxon>
        <taxon>Bacillati</taxon>
        <taxon>Bacillota</taxon>
        <taxon>Bacilli</taxon>
        <taxon>Bacillales</taxon>
        <taxon>Anoxybacillaceae</taxon>
        <taxon>Geobacillus</taxon>
        <taxon>Geobacillus thermoleovorans group</taxon>
    </lineage>
</organism>
<proteinExistence type="predicted"/>
<dbReference type="EMBL" id="NEWK01000001">
    <property type="protein sequence ID" value="OXB89417.1"/>
    <property type="molecule type" value="Genomic_DNA"/>
</dbReference>